<evidence type="ECO:0000259" key="1">
    <source>
        <dbReference type="PROSITE" id="PS50943"/>
    </source>
</evidence>
<accession>I7JY83</accession>
<dbReference type="CDD" id="cd00093">
    <property type="entry name" value="HTH_XRE"/>
    <property type="match status" value="1"/>
</dbReference>
<dbReference type="PATRIC" id="fig|1423790.3.peg.905"/>
<keyword evidence="3" id="KW-1185">Reference proteome</keyword>
<dbReference type="AlphaFoldDB" id="I7JY83"/>
<protein>
    <submittedName>
        <fullName evidence="2">Bacteriophage repressor</fullName>
    </submittedName>
</protein>
<dbReference type="PROSITE" id="PS50943">
    <property type="entry name" value="HTH_CROC1"/>
    <property type="match status" value="1"/>
</dbReference>
<dbReference type="InterPro" id="IPR001387">
    <property type="entry name" value="Cro/C1-type_HTH"/>
</dbReference>
<feature type="domain" description="HTH cro/C1-type" evidence="1">
    <location>
        <begin position="11"/>
        <end position="65"/>
    </location>
</feature>
<dbReference type="EMBL" id="CAKD01000021">
    <property type="protein sequence ID" value="CCI85320.1"/>
    <property type="molecule type" value="Genomic_DNA"/>
</dbReference>
<proteinExistence type="predicted"/>
<dbReference type="GO" id="GO:0003677">
    <property type="term" value="F:DNA binding"/>
    <property type="evidence" value="ECO:0007669"/>
    <property type="project" value="InterPro"/>
</dbReference>
<reference evidence="2 3" key="1">
    <citation type="submission" date="2012-06" db="EMBL/GenBank/DDBJ databases">
        <title>Draft Genome Sequence of Lactobacillus pasteurii CRBIP 24.76T.</title>
        <authorList>
            <person name="Cousin S."/>
            <person name="Bouchier C."/>
            <person name="Loux V."/>
            <person name="Ma L."/>
            <person name="Creno S."/>
            <person name="Bizet C."/>
            <person name="Clermont D."/>
        </authorList>
    </citation>
    <scope>NUCLEOTIDE SEQUENCE [LARGE SCALE GENOMIC DNA]</scope>
    <source>
        <strain evidence="3">CRBIP 24.76T</strain>
    </source>
</reference>
<dbReference type="RefSeq" id="WP_009559871.1">
    <property type="nucleotide sequence ID" value="NZ_AYZN01000019.1"/>
</dbReference>
<name>I7JY83_9LACO</name>
<organism evidence="2 3">
    <name type="scientific">Lactobacillus pasteurii DSM 23907 = CRBIP 24.76</name>
    <dbReference type="NCBI Taxonomy" id="1423790"/>
    <lineage>
        <taxon>Bacteria</taxon>
        <taxon>Bacillati</taxon>
        <taxon>Bacillota</taxon>
        <taxon>Bacilli</taxon>
        <taxon>Lactobacillales</taxon>
        <taxon>Lactobacillaceae</taxon>
        <taxon>Lactobacillus</taxon>
    </lineage>
</organism>
<comment type="caution">
    <text evidence="2">The sequence shown here is derived from an EMBL/GenBank/DDBJ whole genome shotgun (WGS) entry which is preliminary data.</text>
</comment>
<evidence type="ECO:0000313" key="2">
    <source>
        <dbReference type="EMBL" id="CCI85320.1"/>
    </source>
</evidence>
<dbReference type="Proteomes" id="UP000009311">
    <property type="component" value="Unassembled WGS sequence"/>
</dbReference>
<dbReference type="STRING" id="1423790.BN53_04355"/>
<dbReference type="eggNOG" id="COG1974">
    <property type="taxonomic scope" value="Bacteria"/>
</dbReference>
<evidence type="ECO:0000313" key="3">
    <source>
        <dbReference type="Proteomes" id="UP000009311"/>
    </source>
</evidence>
<dbReference type="Gene3D" id="1.10.260.40">
    <property type="entry name" value="lambda repressor-like DNA-binding domains"/>
    <property type="match status" value="1"/>
</dbReference>
<dbReference type="Pfam" id="PF01381">
    <property type="entry name" value="HTH_3"/>
    <property type="match status" value="1"/>
</dbReference>
<gene>
    <name evidence="2" type="ORF">BN53_04355</name>
</gene>
<sequence>MRSSSEIIDYLNELRKEQGVSISELARRVGMAKSGVSRYFNHTREFPINRAPEFAKALHVHVEDILGVDSFGKDIDADTAPSHKPTYKDLGLPYKGVIPDDLNDYYRSIVETYAKNNKVPKRDVADDL</sequence>
<dbReference type="SMART" id="SM00530">
    <property type="entry name" value="HTH_XRE"/>
    <property type="match status" value="1"/>
</dbReference>
<dbReference type="InterPro" id="IPR010982">
    <property type="entry name" value="Lambda_DNA-bd_dom_sf"/>
</dbReference>
<dbReference type="SUPFAM" id="SSF47413">
    <property type="entry name" value="lambda repressor-like DNA-binding domains"/>
    <property type="match status" value="1"/>
</dbReference>